<dbReference type="Pfam" id="PF14391">
    <property type="entry name" value="DUF4421"/>
    <property type="match status" value="1"/>
</dbReference>
<protein>
    <submittedName>
        <fullName evidence="1">DUF4421 family protein</fullName>
    </submittedName>
</protein>
<keyword evidence="2" id="KW-1185">Reference proteome</keyword>
<name>A0ABW3K0X2_9BACT</name>
<dbReference type="InterPro" id="IPR025535">
    <property type="entry name" value="DUF4421"/>
</dbReference>
<gene>
    <name evidence="1" type="ORF">ACFQ21_07065</name>
</gene>
<dbReference type="RefSeq" id="WP_377576824.1">
    <property type="nucleotide sequence ID" value="NZ_JBHTKA010000001.1"/>
</dbReference>
<dbReference type="Proteomes" id="UP001597112">
    <property type="component" value="Unassembled WGS sequence"/>
</dbReference>
<dbReference type="EMBL" id="JBHTKA010000001">
    <property type="protein sequence ID" value="MFD0999060.1"/>
    <property type="molecule type" value="Genomic_DNA"/>
</dbReference>
<accession>A0ABW3K0X2</accession>
<organism evidence="1 2">
    <name type="scientific">Ohtaekwangia kribbensis</name>
    <dbReference type="NCBI Taxonomy" id="688913"/>
    <lineage>
        <taxon>Bacteria</taxon>
        <taxon>Pseudomonadati</taxon>
        <taxon>Bacteroidota</taxon>
        <taxon>Cytophagia</taxon>
        <taxon>Cytophagales</taxon>
        <taxon>Fulvivirgaceae</taxon>
        <taxon>Ohtaekwangia</taxon>
    </lineage>
</organism>
<evidence type="ECO:0000313" key="1">
    <source>
        <dbReference type="EMBL" id="MFD0999060.1"/>
    </source>
</evidence>
<proteinExistence type="predicted"/>
<reference evidence="2" key="1">
    <citation type="journal article" date="2019" name="Int. J. Syst. Evol. Microbiol.">
        <title>The Global Catalogue of Microorganisms (GCM) 10K type strain sequencing project: providing services to taxonomists for standard genome sequencing and annotation.</title>
        <authorList>
            <consortium name="The Broad Institute Genomics Platform"/>
            <consortium name="The Broad Institute Genome Sequencing Center for Infectious Disease"/>
            <person name="Wu L."/>
            <person name="Ma J."/>
        </authorList>
    </citation>
    <scope>NUCLEOTIDE SEQUENCE [LARGE SCALE GENOMIC DNA]</scope>
    <source>
        <strain evidence="2">CCUG 58938</strain>
    </source>
</reference>
<comment type="caution">
    <text evidence="1">The sequence shown here is derived from an EMBL/GenBank/DDBJ whole genome shotgun (WGS) entry which is preliminary data.</text>
</comment>
<evidence type="ECO:0000313" key="2">
    <source>
        <dbReference type="Proteomes" id="UP001597112"/>
    </source>
</evidence>
<sequence length="357" mass="40043">MKYTRLAIFILGIVTTITIPAIGQDDVSVGAFPEPGYDSVRSKYIKTFPNHFFLWPVLKQRRLGFEMQREKDSKTSVSYRSNKPYSLGLGMYLFELAIEVAFALPQDEANRRIYGESDASDLQLNIIGRKWGIDAYVQNYDGFYVDDPSVKIPANQPYPHRRDIETTNNGVSVNYTFDNKRFSFRSTYNFIDQQLRSAGSFLLFGSLSSFKAAGDSAILGDSYVNKFGSASSIKSFKVTTLGIAPGYTYSLIYKGFFLNGTLALGPAHNWLSSMREDGVEKNDIKFNAYAAARIGLGYNGDRIFGGFSFIAQGRSAKFDEVQLLSSNTTFKMLIGYRFGEVGILKKRIWDVPKALIN</sequence>